<sequence length="449" mass="45933">MTGSLRKSLDEGPMNRFQWAAVSVCVLLNMLDGFDVLVMSFTGKSVMAEWDLSGAQLGLLLSAGLVGMAAGSMLLAPWADRIGRRPMILLCLAIASAGLLLSSVSQSATQLGALRIATGVGIGGILASSNVIASEYASRRWRGLVVSLNSTGYALGATLGGLVSVVLLAEFGWRAVFLFGGVATAAGIPVVFALLPESLDFLLARRPARALDKVNRLTRKLGLPTLDHLPAAPVVQAGVGAGFRKLLSPDLRRASFLLWAAFFLVMAGFYFVTSWTPTLLTKAGLSTAQGVTGGTLLNLGGIFGATLLGLLAARFALRSVLIAYVLSTAVMLDVFIAATSSLAAALVLGAAIGVAVNGCVAGLYALTPIIYDSGIRATGVGTAIGIGRIGAIAAPAVAGALLDVGWTPQSLYLTVGVVFAATAVLLLLLRPAVAAEPKPAPATSAQSTN</sequence>
<proteinExistence type="predicted"/>
<feature type="transmembrane region" description="Helical" evidence="5">
    <location>
        <begin position="88"/>
        <end position="106"/>
    </location>
</feature>
<feature type="domain" description="Major facilitator superfamily (MFS) profile" evidence="6">
    <location>
        <begin position="21"/>
        <end position="434"/>
    </location>
</feature>
<dbReference type="InterPro" id="IPR020846">
    <property type="entry name" value="MFS_dom"/>
</dbReference>
<dbReference type="Pfam" id="PF07690">
    <property type="entry name" value="MFS_1"/>
    <property type="match status" value="1"/>
</dbReference>
<dbReference type="Gene3D" id="1.20.1250.20">
    <property type="entry name" value="MFS general substrate transporter like domains"/>
    <property type="match status" value="1"/>
</dbReference>
<dbReference type="GO" id="GO:0046943">
    <property type="term" value="F:carboxylic acid transmembrane transporter activity"/>
    <property type="evidence" value="ECO:0007669"/>
    <property type="project" value="TreeGrafter"/>
</dbReference>
<evidence type="ECO:0000313" key="8">
    <source>
        <dbReference type="Proteomes" id="UP000199529"/>
    </source>
</evidence>
<dbReference type="GO" id="GO:0005886">
    <property type="term" value="C:plasma membrane"/>
    <property type="evidence" value="ECO:0007669"/>
    <property type="project" value="UniProtKB-SubCell"/>
</dbReference>
<dbReference type="Proteomes" id="UP000199529">
    <property type="component" value="Unassembled WGS sequence"/>
</dbReference>
<evidence type="ECO:0000256" key="4">
    <source>
        <dbReference type="ARBA" id="ARBA00023136"/>
    </source>
</evidence>
<feature type="transmembrane region" description="Helical" evidence="5">
    <location>
        <begin position="144"/>
        <end position="169"/>
    </location>
</feature>
<evidence type="ECO:0000256" key="5">
    <source>
        <dbReference type="SAM" id="Phobius"/>
    </source>
</evidence>
<gene>
    <name evidence="7" type="ORF">SAMN05216215_102147</name>
</gene>
<feature type="transmembrane region" description="Helical" evidence="5">
    <location>
        <begin position="344"/>
        <end position="366"/>
    </location>
</feature>
<organism evidence="7 8">
    <name type="scientific">Saccharopolyspora shandongensis</name>
    <dbReference type="NCBI Taxonomy" id="418495"/>
    <lineage>
        <taxon>Bacteria</taxon>
        <taxon>Bacillati</taxon>
        <taxon>Actinomycetota</taxon>
        <taxon>Actinomycetes</taxon>
        <taxon>Pseudonocardiales</taxon>
        <taxon>Pseudonocardiaceae</taxon>
        <taxon>Saccharopolyspora</taxon>
    </lineage>
</organism>
<keyword evidence="8" id="KW-1185">Reference proteome</keyword>
<feature type="transmembrane region" description="Helical" evidence="5">
    <location>
        <begin position="320"/>
        <end position="338"/>
    </location>
</feature>
<dbReference type="SUPFAM" id="SSF103473">
    <property type="entry name" value="MFS general substrate transporter"/>
    <property type="match status" value="1"/>
</dbReference>
<keyword evidence="4 5" id="KW-0472">Membrane</keyword>
<feature type="transmembrane region" description="Helical" evidence="5">
    <location>
        <begin position="57"/>
        <end position="76"/>
    </location>
</feature>
<feature type="transmembrane region" description="Helical" evidence="5">
    <location>
        <begin position="254"/>
        <end position="273"/>
    </location>
</feature>
<dbReference type="InterPro" id="IPR011701">
    <property type="entry name" value="MFS"/>
</dbReference>
<comment type="subcellular location">
    <subcellularLocation>
        <location evidence="1">Cell membrane</location>
        <topology evidence="1">Multi-pass membrane protein</topology>
    </subcellularLocation>
</comment>
<dbReference type="InterPro" id="IPR036259">
    <property type="entry name" value="MFS_trans_sf"/>
</dbReference>
<name>A0A1H3HRX9_9PSEU</name>
<protein>
    <submittedName>
        <fullName evidence="7">Benzoate transport</fullName>
    </submittedName>
</protein>
<dbReference type="RefSeq" id="WP_093268295.1">
    <property type="nucleotide sequence ID" value="NZ_FNOK01000021.1"/>
</dbReference>
<evidence type="ECO:0000256" key="3">
    <source>
        <dbReference type="ARBA" id="ARBA00022989"/>
    </source>
</evidence>
<dbReference type="CDD" id="cd17365">
    <property type="entry name" value="MFS_PcaK_like"/>
    <property type="match status" value="1"/>
</dbReference>
<dbReference type="AlphaFoldDB" id="A0A1H3HRX9"/>
<reference evidence="8" key="1">
    <citation type="submission" date="2016-10" db="EMBL/GenBank/DDBJ databases">
        <authorList>
            <person name="Varghese N."/>
            <person name="Submissions S."/>
        </authorList>
    </citation>
    <scope>NUCLEOTIDE SEQUENCE [LARGE SCALE GENOMIC DNA]</scope>
    <source>
        <strain evidence="8">CGMCC 4.3530</strain>
    </source>
</reference>
<dbReference type="OrthoDB" id="9109650at2"/>
<keyword evidence="2 5" id="KW-0812">Transmembrane</keyword>
<evidence type="ECO:0000259" key="6">
    <source>
        <dbReference type="PROSITE" id="PS50850"/>
    </source>
</evidence>
<feature type="transmembrane region" description="Helical" evidence="5">
    <location>
        <begin position="112"/>
        <end position="132"/>
    </location>
</feature>
<evidence type="ECO:0000313" key="7">
    <source>
        <dbReference type="EMBL" id="SDY17558.1"/>
    </source>
</evidence>
<dbReference type="EMBL" id="FNOK01000021">
    <property type="protein sequence ID" value="SDY17558.1"/>
    <property type="molecule type" value="Genomic_DNA"/>
</dbReference>
<dbReference type="PROSITE" id="PS50850">
    <property type="entry name" value="MFS"/>
    <property type="match status" value="1"/>
</dbReference>
<keyword evidence="3 5" id="KW-1133">Transmembrane helix</keyword>
<feature type="transmembrane region" description="Helical" evidence="5">
    <location>
        <begin position="293"/>
        <end position="313"/>
    </location>
</feature>
<dbReference type="PANTHER" id="PTHR23508">
    <property type="entry name" value="CARBOXYLIC ACID TRANSPORTER PROTEIN HOMOLOG"/>
    <property type="match status" value="1"/>
</dbReference>
<feature type="transmembrane region" description="Helical" evidence="5">
    <location>
        <begin position="175"/>
        <end position="195"/>
    </location>
</feature>
<dbReference type="PANTHER" id="PTHR23508:SF10">
    <property type="entry name" value="CARBOXYLIC ACID TRANSPORTER PROTEIN HOMOLOG"/>
    <property type="match status" value="1"/>
</dbReference>
<accession>A0A1H3HRX9</accession>
<feature type="transmembrane region" description="Helical" evidence="5">
    <location>
        <begin position="410"/>
        <end position="429"/>
    </location>
</feature>
<dbReference type="STRING" id="418495.SAMN05216215_102147"/>
<evidence type="ECO:0000256" key="1">
    <source>
        <dbReference type="ARBA" id="ARBA00004651"/>
    </source>
</evidence>
<evidence type="ECO:0000256" key="2">
    <source>
        <dbReference type="ARBA" id="ARBA00022692"/>
    </source>
</evidence>
<feature type="transmembrane region" description="Helical" evidence="5">
    <location>
        <begin position="378"/>
        <end position="398"/>
    </location>
</feature>